<reference evidence="2 3" key="1">
    <citation type="submission" date="2018-12" db="EMBL/GenBank/DDBJ databases">
        <authorList>
            <consortium name="Pathogen Informatics"/>
        </authorList>
    </citation>
    <scope>NUCLEOTIDE SEQUENCE [LARGE SCALE GENOMIC DNA]</scope>
    <source>
        <strain evidence="2 3">NCTC11636</strain>
    </source>
</reference>
<evidence type="ECO:0000259" key="1">
    <source>
        <dbReference type="PROSITE" id="PS51664"/>
    </source>
</evidence>
<dbReference type="NCBIfam" id="TIGR03882">
    <property type="entry name" value="cyclo_dehyd_2"/>
    <property type="match status" value="1"/>
</dbReference>
<evidence type="ECO:0000313" key="3">
    <source>
        <dbReference type="Proteomes" id="UP000266895"/>
    </source>
</evidence>
<dbReference type="Gene3D" id="3.30.1330.230">
    <property type="match status" value="1"/>
</dbReference>
<evidence type="ECO:0000313" key="2">
    <source>
        <dbReference type="EMBL" id="VEG27706.1"/>
    </source>
</evidence>
<dbReference type="NCBIfam" id="TIGR03604">
    <property type="entry name" value="TOMM_cyclo_SagD"/>
    <property type="match status" value="1"/>
</dbReference>
<sequence length="640" mass="71515">MMHVDDAIENYKWSEWRDALSTRLANDLEGIQLDLSLSWRCEIVSEWSNVSEGSHPDTELYFLVRAIPGELQIMAWRPGHPGCPACIASRQTLADPNADRWRDLESRWMTEDTTTLLSSTHAELACSVTIGLIRIICADLGRYCNGVVLRVATDDFAVSQNSFLPDPLCPNCSPVPDDTKEAAVPDFSGLEKTTPTTYRHDTPKLLLKRIKRAYVDSHCGIIHAMERDRQGGMVIALAKMKLRRHNWVEPGFGRSDSYEVSEATAILEAIERYGGVQPGGKRTVVVGSLEELASVAIDPRHFGVHPDETYESEENYFHKFDPSARYRWVWGYSLTQDRAVLVPESIAYYYISHDEYPGPFVYEVSNGCAVGTSLEESIFHALLEVIERDAFLMTWYRHLELPRIRIDKDSSGELWTRIRQVELESGYRIEMYDQTMDNRVPSVLVRAVGEGGGSMPAQVFGAAAHPVQAHAAMSALAELGPFVRHLKETYVSFQDRSEAMVDDPSLVASMEDHSKLFASPRTLPWVDFLGRGDVVELAAETEDNVPIDLKGSTLVDDLRALVARFSALQQDVVYVDQTTPEHRAGGLRCVKVLVTDSLTMTFGAAFRRIDGLTRIDRVPDALGLVAGAKAGEELRPHPFP</sequence>
<dbReference type="Proteomes" id="UP000266895">
    <property type="component" value="Chromosome"/>
</dbReference>
<proteinExistence type="predicted"/>
<name>A0A3S4UX16_9ACTO</name>
<dbReference type="PANTHER" id="PTHR37809">
    <property type="entry name" value="RIBOSOMAL PROTEIN S12 METHYLTHIOTRANSFERASE ACCESSORY FACTOR YCAO"/>
    <property type="match status" value="1"/>
</dbReference>
<dbReference type="PROSITE" id="PS51664">
    <property type="entry name" value="YCAO"/>
    <property type="match status" value="1"/>
</dbReference>
<dbReference type="PANTHER" id="PTHR37809:SF1">
    <property type="entry name" value="RIBOSOMAL PROTEIN S12 METHYLTHIOTRANSFERASE ACCESSORY FACTOR YCAO"/>
    <property type="match status" value="1"/>
</dbReference>
<gene>
    <name evidence="2" type="ORF">NCTC11636_01128</name>
</gene>
<dbReference type="Gene3D" id="3.30.160.660">
    <property type="match status" value="1"/>
</dbReference>
<dbReference type="Gene3D" id="3.30.40.250">
    <property type="match status" value="1"/>
</dbReference>
<dbReference type="AlphaFoldDB" id="A0A3S4UX16"/>
<dbReference type="Gene3D" id="3.40.50.720">
    <property type="entry name" value="NAD(P)-binding Rossmann-like Domain"/>
    <property type="match status" value="1"/>
</dbReference>
<accession>A0A3S4UX16</accession>
<dbReference type="KEGG" id="ahw:NCTC11636_01128"/>
<dbReference type="EMBL" id="LR134350">
    <property type="protein sequence ID" value="VEG27706.1"/>
    <property type="molecule type" value="Genomic_DNA"/>
</dbReference>
<dbReference type="InterPro" id="IPR003776">
    <property type="entry name" value="YcaO-like_dom"/>
</dbReference>
<dbReference type="InterPro" id="IPR022291">
    <property type="entry name" value="Bacteriocin_synth_cyclodeHase"/>
</dbReference>
<feature type="domain" description="YcaO" evidence="1">
    <location>
        <begin position="251"/>
        <end position="640"/>
    </location>
</feature>
<dbReference type="Pfam" id="PF02624">
    <property type="entry name" value="YcaO"/>
    <property type="match status" value="1"/>
</dbReference>
<protein>
    <submittedName>
        <fullName evidence="2">Bacteriocin biosynthesis docking scaffold, SagD family</fullName>
    </submittedName>
</protein>
<keyword evidence="3" id="KW-1185">Reference proteome</keyword>
<organism evidence="2 3">
    <name type="scientific">Actinomyces howellii</name>
    <dbReference type="NCBI Taxonomy" id="52771"/>
    <lineage>
        <taxon>Bacteria</taxon>
        <taxon>Bacillati</taxon>
        <taxon>Actinomycetota</taxon>
        <taxon>Actinomycetes</taxon>
        <taxon>Actinomycetales</taxon>
        <taxon>Actinomycetaceae</taxon>
        <taxon>Actinomyces</taxon>
    </lineage>
</organism>
<dbReference type="InterPro" id="IPR027624">
    <property type="entry name" value="TOMM_cyclo_SagD"/>
</dbReference>